<accession>A0A656YWR9</accession>
<comment type="caution">
    <text evidence="1">The sequence shown here is derived from an EMBL/GenBank/DDBJ whole genome shotgun (WGS) entry which is preliminary data.</text>
</comment>
<name>A0A656YWR9_9EURY</name>
<protein>
    <submittedName>
        <fullName evidence="1">Uncharacterized protein</fullName>
    </submittedName>
</protein>
<evidence type="ECO:0000313" key="2">
    <source>
        <dbReference type="Proteomes" id="UP000070257"/>
    </source>
</evidence>
<dbReference type="Proteomes" id="UP000070257">
    <property type="component" value="Unassembled WGS sequence"/>
</dbReference>
<organism evidence="1 2">
    <name type="scientific">candidate division MSBL1 archaeon SCGC-AAA259J03</name>
    <dbReference type="NCBI Taxonomy" id="1698269"/>
    <lineage>
        <taxon>Archaea</taxon>
        <taxon>Methanobacteriati</taxon>
        <taxon>Methanobacteriota</taxon>
        <taxon>candidate division MSBL1</taxon>
    </lineage>
</organism>
<keyword evidence="2" id="KW-1185">Reference proteome</keyword>
<reference evidence="1 2" key="1">
    <citation type="journal article" date="2016" name="Sci. Rep.">
        <title>Metabolic traits of an uncultured archaeal lineage -MSBL1- from brine pools of the Red Sea.</title>
        <authorList>
            <person name="Mwirichia R."/>
            <person name="Alam I."/>
            <person name="Rashid M."/>
            <person name="Vinu M."/>
            <person name="Ba-Alawi W."/>
            <person name="Anthony Kamau A."/>
            <person name="Kamanda Ngugi D."/>
            <person name="Goker M."/>
            <person name="Klenk H.P."/>
            <person name="Bajic V."/>
            <person name="Stingl U."/>
        </authorList>
    </citation>
    <scope>NUCLEOTIDE SEQUENCE [LARGE SCALE GENOMIC DNA]</scope>
    <source>
        <strain evidence="1">SCGC-AAA259J03</strain>
    </source>
</reference>
<evidence type="ECO:0000313" key="1">
    <source>
        <dbReference type="EMBL" id="KXA98651.1"/>
    </source>
</evidence>
<gene>
    <name evidence="1" type="ORF">AKJ39_01255</name>
</gene>
<proteinExistence type="predicted"/>
<dbReference type="EMBL" id="LHXT01000011">
    <property type="protein sequence ID" value="KXA98651.1"/>
    <property type="molecule type" value="Genomic_DNA"/>
</dbReference>
<sequence>MRNSLEERVGEKNVNKFLKGGYKGKMGNIIQEVAEELGLSKITVQRHIKTLELSEDHEWILRMADGDLPTFVKALVKAPSDRTETEKDAIEGRLQKESDGVPSVTGMSRTLLQWLVWNEWEKKSSLPFSSTVRLARELDRLAELPLEQQVAVVLEVIQEGHRACERLHRGAEMRMKPETESDEENKTTRHEVVLVLDGERYELLEDYATRRDVATSEAAENVIAKFLREDIKRRAEESRTQ</sequence>
<dbReference type="AlphaFoldDB" id="A0A656YWR9"/>